<dbReference type="EMBL" id="JPMI01000257">
    <property type="protein sequence ID" value="KFA89198.1"/>
    <property type="molecule type" value="Genomic_DNA"/>
</dbReference>
<evidence type="ECO:0000313" key="1">
    <source>
        <dbReference type="EMBL" id="KFA89198.1"/>
    </source>
</evidence>
<name>A0A084SL63_9BACT</name>
<organism evidence="1 2">
    <name type="scientific">Archangium violaceum Cb vi76</name>
    <dbReference type="NCBI Taxonomy" id="1406225"/>
    <lineage>
        <taxon>Bacteria</taxon>
        <taxon>Pseudomonadati</taxon>
        <taxon>Myxococcota</taxon>
        <taxon>Myxococcia</taxon>
        <taxon>Myxococcales</taxon>
        <taxon>Cystobacterineae</taxon>
        <taxon>Archangiaceae</taxon>
        <taxon>Archangium</taxon>
    </lineage>
</organism>
<accession>A0A084SL63</accession>
<dbReference type="Proteomes" id="UP000028547">
    <property type="component" value="Unassembled WGS sequence"/>
</dbReference>
<evidence type="ECO:0008006" key="3">
    <source>
        <dbReference type="Google" id="ProtNLM"/>
    </source>
</evidence>
<comment type="caution">
    <text evidence="1">The sequence shown here is derived from an EMBL/GenBank/DDBJ whole genome shotgun (WGS) entry which is preliminary data.</text>
</comment>
<sequence>MRALLPAASVLLALATTGCLTSRSIRSVSEHPTRPLTLIQTQDTLTYVPGFYSVSKHQFWSCSQQSDQLTCRKVCDAQGRQLDCPTGSVAAASNSNQISTR</sequence>
<gene>
    <name evidence="1" type="ORF">Q664_36315</name>
</gene>
<protein>
    <recommendedName>
        <fullName evidence="3">Lipoprotein</fullName>
    </recommendedName>
</protein>
<evidence type="ECO:0000313" key="2">
    <source>
        <dbReference type="Proteomes" id="UP000028547"/>
    </source>
</evidence>
<dbReference type="RefSeq" id="WP_043406037.1">
    <property type="nucleotide sequence ID" value="NZ_JPMI01000257.1"/>
</dbReference>
<reference evidence="1 2" key="1">
    <citation type="submission" date="2014-07" db="EMBL/GenBank/DDBJ databases">
        <title>Draft Genome Sequence of Gephyronic Acid Producer, Cystobacter violaceus Strain Cb vi76.</title>
        <authorList>
            <person name="Stevens D.C."/>
            <person name="Young J."/>
            <person name="Carmichael R."/>
            <person name="Tan J."/>
            <person name="Taylor R.E."/>
        </authorList>
    </citation>
    <scope>NUCLEOTIDE SEQUENCE [LARGE SCALE GENOMIC DNA]</scope>
    <source>
        <strain evidence="1 2">Cb vi76</strain>
    </source>
</reference>
<proteinExistence type="predicted"/>
<dbReference type="AlphaFoldDB" id="A0A084SL63"/>
<dbReference type="PROSITE" id="PS51257">
    <property type="entry name" value="PROKAR_LIPOPROTEIN"/>
    <property type="match status" value="1"/>
</dbReference>